<dbReference type="EMBL" id="FO082053">
    <property type="protein sequence ID" value="CCE79853.1"/>
    <property type="molecule type" value="Genomic_DNA"/>
</dbReference>
<gene>
    <name evidence="1" type="primary">Piso0_002945</name>
    <name evidence="1" type="ORF">GNLVRS01_PISO0G01480g</name>
    <name evidence="2" type="ORF">GNLVRS01_PISO0H01481g</name>
</gene>
<keyword evidence="3" id="KW-1185">Reference proteome</keyword>
<evidence type="ECO:0000313" key="3">
    <source>
        <dbReference type="Proteomes" id="UP000005222"/>
    </source>
</evidence>
<dbReference type="InParanoid" id="G8YJX3"/>
<dbReference type="Proteomes" id="UP000005222">
    <property type="component" value="Chromosome G"/>
</dbReference>
<organism evidence="1 3">
    <name type="scientific">Pichia sorbitophila (strain ATCC MYA-4447 / BCRC 22081 / CBS 7064 / NBRC 10061 / NRRL Y-12695)</name>
    <name type="common">Hybrid yeast</name>
    <dbReference type="NCBI Taxonomy" id="559304"/>
    <lineage>
        <taxon>Eukaryota</taxon>
        <taxon>Fungi</taxon>
        <taxon>Dikarya</taxon>
        <taxon>Ascomycota</taxon>
        <taxon>Saccharomycotina</taxon>
        <taxon>Pichiomycetes</taxon>
        <taxon>Debaryomycetaceae</taxon>
        <taxon>Millerozyma</taxon>
    </lineage>
</organism>
<dbReference type="AlphaFoldDB" id="G8YJX3"/>
<dbReference type="OMA" id="TETAFFH"/>
<evidence type="ECO:0000313" key="1">
    <source>
        <dbReference type="EMBL" id="CCE79853.1"/>
    </source>
</evidence>
<dbReference type="SUPFAM" id="SSF50978">
    <property type="entry name" value="WD40 repeat-like"/>
    <property type="match status" value="1"/>
</dbReference>
<dbReference type="InterPro" id="IPR036322">
    <property type="entry name" value="WD40_repeat_dom_sf"/>
</dbReference>
<dbReference type="SMART" id="SM00320">
    <property type="entry name" value="WD40"/>
    <property type="match status" value="2"/>
</dbReference>
<dbReference type="Gene3D" id="2.130.10.10">
    <property type="entry name" value="YVTN repeat-like/Quinoprotein amine dehydrogenase"/>
    <property type="match status" value="2"/>
</dbReference>
<dbReference type="Proteomes" id="UP000005222">
    <property type="component" value="Chromosome H"/>
</dbReference>
<accession>G8YJX3</accession>
<dbReference type="HOGENOM" id="CLU_041159_0_0_1"/>
<protein>
    <submittedName>
        <fullName evidence="1">Piso0_002945 protein</fullName>
    </submittedName>
</protein>
<dbReference type="eggNOG" id="ENOG502SEZ5">
    <property type="taxonomic scope" value="Eukaryota"/>
</dbReference>
<dbReference type="InterPro" id="IPR015943">
    <property type="entry name" value="WD40/YVTN_repeat-like_dom_sf"/>
</dbReference>
<reference evidence="3" key="2">
    <citation type="journal article" date="2012" name="G3 (Bethesda)">
        <title>Pichia sorbitophila, an interspecies yeast hybrid reveals early steps of genome resolution following polyploidization.</title>
        <authorList>
            <person name="Leh Louis V."/>
            <person name="Despons L."/>
            <person name="Friedrich A."/>
            <person name="Martin T."/>
            <person name="Durrens P."/>
            <person name="Casaregola S."/>
            <person name="Neuveglise C."/>
            <person name="Fairhead C."/>
            <person name="Marck C."/>
            <person name="Cruz J.A."/>
            <person name="Straub M.L."/>
            <person name="Kugler V."/>
            <person name="Sacerdot C."/>
            <person name="Uzunov Z."/>
            <person name="Thierry A."/>
            <person name="Weiss S."/>
            <person name="Bleykasten C."/>
            <person name="De Montigny J."/>
            <person name="Jacques N."/>
            <person name="Jung P."/>
            <person name="Lemaire M."/>
            <person name="Mallet S."/>
            <person name="Morel G."/>
            <person name="Richard G.F."/>
            <person name="Sarkar A."/>
            <person name="Savel G."/>
            <person name="Schacherer J."/>
            <person name="Seret M.L."/>
            <person name="Talla E."/>
            <person name="Samson G."/>
            <person name="Jubin C."/>
            <person name="Poulain J."/>
            <person name="Vacherie B."/>
            <person name="Barbe V."/>
            <person name="Pelletier E."/>
            <person name="Sherman D.J."/>
            <person name="Westhof E."/>
            <person name="Weissenbach J."/>
            <person name="Baret P.V."/>
            <person name="Wincker P."/>
            <person name="Gaillardin C."/>
            <person name="Dujon B."/>
            <person name="Souciet J.L."/>
        </authorList>
    </citation>
    <scope>NUCLEOTIDE SEQUENCE [LARGE SCALE GENOMIC DNA]</scope>
    <source>
        <strain evidence="3">ATCC MYA-4447 / BCRC 22081 / CBS 7064 / NBRC 10061 / NRRL Y-12695</strain>
    </source>
</reference>
<dbReference type="OrthoDB" id="18388at2759"/>
<reference evidence="1" key="1">
    <citation type="submission" date="2011-10" db="EMBL/GenBank/DDBJ databases">
        <authorList>
            <person name="Genoscope - CEA"/>
        </authorList>
    </citation>
    <scope>NUCLEOTIDE SEQUENCE</scope>
</reference>
<dbReference type="STRING" id="559304.G8YJX3"/>
<dbReference type="InterPro" id="IPR001680">
    <property type="entry name" value="WD40_rpt"/>
</dbReference>
<name>G8YJX3_PICSO</name>
<proteinExistence type="predicted"/>
<sequence length="454" mass="50564">MAADILVSLFQNGSLRVVRVKKKSREGVVVKLKGEFCKEGKDNYIHQMISFSFQGKQFLAICRKVGLIQLYENHGNSITGGKSFKLYKEWKNSTLGAQDPIKCIGFINDQYLYSCSSEGKLVFRDLINDDADNSFRVFLIHKPVSKVDMQVMDDGKILVASSGNNNELKIYEVDMNSEDKKNRCVHSLENYYKLPVIGGVQAENRAIVQTFTARPDRFGLRRRMTSVNLNALKDKYIQSLVPVWVSSTASKTSSYHGVLGDSMCSWIVSICIVPGNPNLIICGSQFGTIVIYDTKKDSYPFNVLQVSQFPICTLKLMNSGRYLFYTDSMSRAGVIKLSQFTVVSEYVNLKFGPLAACDVVANDAAAARKTTDTSSVAMFDPVYCFCSTIDNRLLIYRFCDDSSATLLVHIRSNSFISCLNTSINQCPYGAFALLFGSTGPKDSLPCPSVKRKSL</sequence>
<dbReference type="EMBL" id="FO082052">
    <property type="protein sequence ID" value="CCE80618.1"/>
    <property type="molecule type" value="Genomic_DNA"/>
</dbReference>
<evidence type="ECO:0000313" key="2">
    <source>
        <dbReference type="EMBL" id="CCE80618.1"/>
    </source>
</evidence>